<keyword evidence="1" id="KW-0472">Membrane</keyword>
<dbReference type="Gramene" id="TVU40781">
    <property type="protein sequence ID" value="TVU40781"/>
    <property type="gene ID" value="EJB05_14258"/>
</dbReference>
<keyword evidence="1" id="KW-1133">Transmembrane helix</keyword>
<evidence type="ECO:0000259" key="2">
    <source>
        <dbReference type="Pfam" id="PF00646"/>
    </source>
</evidence>
<dbReference type="Proteomes" id="UP000324897">
    <property type="component" value="Chromosome 4"/>
</dbReference>
<sequence>MAPPPELNYDAIAEIFLRLPPDEPACLFRAALVCKPWRHIISDPSFSRRYRKFHRTPPLLGFIHNTIYRHGHGPVPRFVPTTAAASPFSQINSAINDNPWWIADCRHGRVLVRRNTDDAYIVWDPITGRQEELHRPDIPHETYTVVVLCAVAGCDHRDCHGGPFHVLFLCTADHRLTMHAFVYSSTARAWGTPVSASTGSSSGYGFHYHRGALIGDVYYCNLGYGDRIAKYQLGGDALEEHYKVVAMAKPVKADFSVLCILVPEVGDAFKCSICKPWRHIVSDPAFSRRYREFHRTPPLLGFLHNTTYRPGHGPVARFVPTTAAASLFSRFNSAIDGKPWWIADCRHGRVLVRQWDVYIVWDPITGSREELHRPDIHPETDTVVVLCAAAITAIATVILPLPVRKQ</sequence>
<dbReference type="InterPro" id="IPR001810">
    <property type="entry name" value="F-box_dom"/>
</dbReference>
<comment type="caution">
    <text evidence="3">The sequence shown here is derived from an EMBL/GenBank/DDBJ whole genome shotgun (WGS) entry which is preliminary data.</text>
</comment>
<feature type="non-terminal residue" evidence="3">
    <location>
        <position position="1"/>
    </location>
</feature>
<reference evidence="3 4" key="1">
    <citation type="journal article" date="2019" name="Sci. Rep.">
        <title>A high-quality genome of Eragrostis curvula grass provides insights into Poaceae evolution and supports new strategies to enhance forage quality.</title>
        <authorList>
            <person name="Carballo J."/>
            <person name="Santos B.A.C.M."/>
            <person name="Zappacosta D."/>
            <person name="Garbus I."/>
            <person name="Selva J.P."/>
            <person name="Gallo C.A."/>
            <person name="Diaz A."/>
            <person name="Albertini E."/>
            <person name="Caccamo M."/>
            <person name="Echenique V."/>
        </authorList>
    </citation>
    <scope>NUCLEOTIDE SEQUENCE [LARGE SCALE GENOMIC DNA]</scope>
    <source>
        <strain evidence="4">cv. Victoria</strain>
        <tissue evidence="3">Leaf</tissue>
    </source>
</reference>
<dbReference type="PANTHER" id="PTHR32133">
    <property type="entry name" value="OS07G0120400 PROTEIN"/>
    <property type="match status" value="1"/>
</dbReference>
<dbReference type="OrthoDB" id="618709at2759"/>
<feature type="transmembrane region" description="Helical" evidence="1">
    <location>
        <begin position="383"/>
        <end position="403"/>
    </location>
</feature>
<evidence type="ECO:0000313" key="3">
    <source>
        <dbReference type="EMBL" id="TVU40781.1"/>
    </source>
</evidence>
<name>A0A5J9VYR8_9POAL</name>
<dbReference type="Pfam" id="PF00646">
    <property type="entry name" value="F-box"/>
    <property type="match status" value="1"/>
</dbReference>
<dbReference type="EMBL" id="RWGY01000007">
    <property type="protein sequence ID" value="TVU40781.1"/>
    <property type="molecule type" value="Genomic_DNA"/>
</dbReference>
<dbReference type="SUPFAM" id="SSF81383">
    <property type="entry name" value="F-box domain"/>
    <property type="match status" value="1"/>
</dbReference>
<dbReference type="PANTHER" id="PTHR32133:SF291">
    <property type="entry name" value="F-BOX DOMAIN-CONTAINING PROTEIN"/>
    <property type="match status" value="1"/>
</dbReference>
<dbReference type="InterPro" id="IPR036047">
    <property type="entry name" value="F-box-like_dom_sf"/>
</dbReference>
<gene>
    <name evidence="3" type="ORF">EJB05_14258</name>
</gene>
<accession>A0A5J9VYR8</accession>
<evidence type="ECO:0000313" key="4">
    <source>
        <dbReference type="Proteomes" id="UP000324897"/>
    </source>
</evidence>
<keyword evidence="1" id="KW-0812">Transmembrane</keyword>
<evidence type="ECO:0000256" key="1">
    <source>
        <dbReference type="SAM" id="Phobius"/>
    </source>
</evidence>
<feature type="domain" description="F-box" evidence="2">
    <location>
        <begin position="6"/>
        <end position="47"/>
    </location>
</feature>
<dbReference type="Gene3D" id="1.20.1280.50">
    <property type="match status" value="1"/>
</dbReference>
<proteinExistence type="predicted"/>
<keyword evidence="4" id="KW-1185">Reference proteome</keyword>
<protein>
    <recommendedName>
        <fullName evidence="2">F-box domain-containing protein</fullName>
    </recommendedName>
</protein>
<dbReference type="AlphaFoldDB" id="A0A5J9VYR8"/>
<organism evidence="3 4">
    <name type="scientific">Eragrostis curvula</name>
    <name type="common">weeping love grass</name>
    <dbReference type="NCBI Taxonomy" id="38414"/>
    <lineage>
        <taxon>Eukaryota</taxon>
        <taxon>Viridiplantae</taxon>
        <taxon>Streptophyta</taxon>
        <taxon>Embryophyta</taxon>
        <taxon>Tracheophyta</taxon>
        <taxon>Spermatophyta</taxon>
        <taxon>Magnoliopsida</taxon>
        <taxon>Liliopsida</taxon>
        <taxon>Poales</taxon>
        <taxon>Poaceae</taxon>
        <taxon>PACMAD clade</taxon>
        <taxon>Chloridoideae</taxon>
        <taxon>Eragrostideae</taxon>
        <taxon>Eragrostidinae</taxon>
        <taxon>Eragrostis</taxon>
    </lineage>
</organism>